<dbReference type="GO" id="GO:0016853">
    <property type="term" value="F:isomerase activity"/>
    <property type="evidence" value="ECO:0007669"/>
    <property type="project" value="UniProtKB-KW"/>
</dbReference>
<dbReference type="PANTHER" id="PTHR42796:SF4">
    <property type="entry name" value="FUMARYLACETOACETATE HYDROLASE DOMAIN-CONTAINING PROTEIN 2A"/>
    <property type="match status" value="1"/>
</dbReference>
<dbReference type="GO" id="GO:0046872">
    <property type="term" value="F:metal ion binding"/>
    <property type="evidence" value="ECO:0007669"/>
    <property type="project" value="UniProtKB-KW"/>
</dbReference>
<organism evidence="4 5">
    <name type="scientific">Virgisporangium aurantiacum</name>
    <dbReference type="NCBI Taxonomy" id="175570"/>
    <lineage>
        <taxon>Bacteria</taxon>
        <taxon>Bacillati</taxon>
        <taxon>Actinomycetota</taxon>
        <taxon>Actinomycetes</taxon>
        <taxon>Micromonosporales</taxon>
        <taxon>Micromonosporaceae</taxon>
        <taxon>Virgisporangium</taxon>
    </lineage>
</organism>
<dbReference type="RefSeq" id="WP_203995921.1">
    <property type="nucleotide sequence ID" value="NZ_BOPG01000027.1"/>
</dbReference>
<feature type="domain" description="Fumarylacetoacetase-like C-terminal" evidence="3">
    <location>
        <begin position="66"/>
        <end position="270"/>
    </location>
</feature>
<evidence type="ECO:0000313" key="4">
    <source>
        <dbReference type="EMBL" id="GIJ56936.1"/>
    </source>
</evidence>
<evidence type="ECO:0000313" key="5">
    <source>
        <dbReference type="Proteomes" id="UP000612585"/>
    </source>
</evidence>
<keyword evidence="4" id="KW-0413">Isomerase</keyword>
<dbReference type="InterPro" id="IPR036663">
    <property type="entry name" value="Fumarylacetoacetase_C_sf"/>
</dbReference>
<evidence type="ECO:0000256" key="2">
    <source>
        <dbReference type="ARBA" id="ARBA00022723"/>
    </source>
</evidence>
<dbReference type="Pfam" id="PF01557">
    <property type="entry name" value="FAA_hydrolase"/>
    <property type="match status" value="1"/>
</dbReference>
<dbReference type="Gene3D" id="3.90.850.10">
    <property type="entry name" value="Fumarylacetoacetase-like, C-terminal domain"/>
    <property type="match status" value="1"/>
</dbReference>
<evidence type="ECO:0000256" key="1">
    <source>
        <dbReference type="ARBA" id="ARBA00010211"/>
    </source>
</evidence>
<sequence>MRLATVRTDTGTRAARVAADDAVLLPAADLNELLRMPDWESLAADDGPRFRPREDGFAPAVPRPNKIVCLGLNYRSHISEMGREPPAFPTLFAKFDGALIGAFDPIALPSVSDQVDWEAELGVVIGRPARRVDARHALDHVAGYTVVNDVTARDWQHRTREFLSGKTFEATTPVGPYLVTRDEFPDGEPDLAISCAVDGVVMQSARTGDLLFGVAETIAYISQIITLLPGDLIATGTPGGVGAGRDPRVFLTAGQEVVTTIEGVGTQRNRCTR</sequence>
<dbReference type="PANTHER" id="PTHR42796">
    <property type="entry name" value="FUMARYLACETOACETATE HYDROLASE DOMAIN-CONTAINING PROTEIN 2A-RELATED"/>
    <property type="match status" value="1"/>
</dbReference>
<keyword evidence="5" id="KW-1185">Reference proteome</keyword>
<dbReference type="FunFam" id="3.90.850.10:FF:000002">
    <property type="entry name" value="2-hydroxyhepta-2,4-diene-1,7-dioate isomerase"/>
    <property type="match status" value="1"/>
</dbReference>
<keyword evidence="2" id="KW-0479">Metal-binding</keyword>
<comment type="caution">
    <text evidence="4">The sequence shown here is derived from an EMBL/GenBank/DDBJ whole genome shotgun (WGS) entry which is preliminary data.</text>
</comment>
<accession>A0A8J4E0L4</accession>
<dbReference type="SUPFAM" id="SSF56529">
    <property type="entry name" value="FAH"/>
    <property type="match status" value="1"/>
</dbReference>
<dbReference type="GO" id="GO:0019752">
    <property type="term" value="P:carboxylic acid metabolic process"/>
    <property type="evidence" value="ECO:0007669"/>
    <property type="project" value="UniProtKB-ARBA"/>
</dbReference>
<dbReference type="InterPro" id="IPR051121">
    <property type="entry name" value="FAH"/>
</dbReference>
<dbReference type="AlphaFoldDB" id="A0A8J4E0L4"/>
<reference evidence="4" key="1">
    <citation type="submission" date="2021-01" db="EMBL/GenBank/DDBJ databases">
        <title>Whole genome shotgun sequence of Virgisporangium aurantiacum NBRC 16421.</title>
        <authorList>
            <person name="Komaki H."/>
            <person name="Tamura T."/>
        </authorList>
    </citation>
    <scope>NUCLEOTIDE SEQUENCE</scope>
    <source>
        <strain evidence="4">NBRC 16421</strain>
    </source>
</reference>
<name>A0A8J4E0L4_9ACTN</name>
<comment type="similarity">
    <text evidence="1">Belongs to the FAH family.</text>
</comment>
<dbReference type="Proteomes" id="UP000612585">
    <property type="component" value="Unassembled WGS sequence"/>
</dbReference>
<gene>
    <name evidence="4" type="ORF">Vau01_044520</name>
</gene>
<proteinExistence type="inferred from homology"/>
<dbReference type="EMBL" id="BOPG01000027">
    <property type="protein sequence ID" value="GIJ56936.1"/>
    <property type="molecule type" value="Genomic_DNA"/>
</dbReference>
<dbReference type="InterPro" id="IPR011234">
    <property type="entry name" value="Fumarylacetoacetase-like_C"/>
</dbReference>
<evidence type="ECO:0000259" key="3">
    <source>
        <dbReference type="Pfam" id="PF01557"/>
    </source>
</evidence>
<protein>
    <submittedName>
        <fullName evidence="4">5-carboxymethyl-2-hydroxymuconate isomerase</fullName>
    </submittedName>
</protein>